<dbReference type="STRING" id="665126.ABB55_24080"/>
<evidence type="ECO:0000313" key="4">
    <source>
        <dbReference type="Proteomes" id="UP000048984"/>
    </source>
</evidence>
<evidence type="ECO:0000259" key="2">
    <source>
        <dbReference type="Pfam" id="PF09835"/>
    </source>
</evidence>
<keyword evidence="1" id="KW-0472">Membrane</keyword>
<dbReference type="InterPro" id="IPR018639">
    <property type="entry name" value="DUF2062"/>
</dbReference>
<feature type="transmembrane region" description="Helical" evidence="1">
    <location>
        <begin position="88"/>
        <end position="109"/>
    </location>
</feature>
<keyword evidence="4" id="KW-1185">Reference proteome</keyword>
<name>A0A0N8GFP8_9HYPH</name>
<dbReference type="Proteomes" id="UP000048984">
    <property type="component" value="Unassembled WGS sequence"/>
</dbReference>
<proteinExistence type="predicted"/>
<organism evidence="3 4">
    <name type="scientific">Prosthecodimorpha hirschii</name>
    <dbReference type="NCBI Taxonomy" id="665126"/>
    <lineage>
        <taxon>Bacteria</taxon>
        <taxon>Pseudomonadati</taxon>
        <taxon>Pseudomonadota</taxon>
        <taxon>Alphaproteobacteria</taxon>
        <taxon>Hyphomicrobiales</taxon>
        <taxon>Ancalomicrobiaceae</taxon>
        <taxon>Prosthecodimorpha</taxon>
    </lineage>
</organism>
<feature type="transmembrane region" description="Helical" evidence="1">
    <location>
        <begin position="45"/>
        <end position="67"/>
    </location>
</feature>
<dbReference type="Pfam" id="PF09835">
    <property type="entry name" value="DUF2062"/>
    <property type="match status" value="1"/>
</dbReference>
<feature type="transmembrane region" description="Helical" evidence="1">
    <location>
        <begin position="129"/>
        <end position="152"/>
    </location>
</feature>
<protein>
    <recommendedName>
        <fullName evidence="2">DUF2062 domain-containing protein</fullName>
    </recommendedName>
</protein>
<reference evidence="3 4" key="1">
    <citation type="submission" date="2015-09" db="EMBL/GenBank/DDBJ databases">
        <authorList>
            <consortium name="Swine Surveillance"/>
        </authorList>
    </citation>
    <scope>NUCLEOTIDE SEQUENCE [LARGE SCALE GENOMIC DNA]</scope>
    <source>
        <strain evidence="3 4">16</strain>
    </source>
</reference>
<evidence type="ECO:0000256" key="1">
    <source>
        <dbReference type="SAM" id="Phobius"/>
    </source>
</evidence>
<accession>A0A0N8GFP8</accession>
<reference evidence="3 4" key="2">
    <citation type="submission" date="2015-10" db="EMBL/GenBank/DDBJ databases">
        <title>Draft Genome Sequence of Prosthecomicrobium hirschii ATCC 27832.</title>
        <authorList>
            <person name="Daniel J."/>
            <person name="Givan S.A."/>
            <person name="Brun Y.V."/>
            <person name="Brown P.J."/>
        </authorList>
    </citation>
    <scope>NUCLEOTIDE SEQUENCE [LARGE SCALE GENOMIC DNA]</scope>
    <source>
        <strain evidence="3 4">16</strain>
    </source>
</reference>
<feature type="domain" description="DUF2062" evidence="2">
    <location>
        <begin position="31"/>
        <end position="159"/>
    </location>
</feature>
<evidence type="ECO:0000313" key="3">
    <source>
        <dbReference type="EMBL" id="KPL54921.1"/>
    </source>
</evidence>
<sequence>MNLRRAIGKEFKRSWRILRRPGRWLGLARWYWTRLLHLPGSARSVAAGTAIGCFVSFTPFLGGRVVLSAGLASLLRVNPMAAIVGSHVGNPLVYPLIFVGSVELGLWLLGRPGLGPIALERLADLALPAALGLAVAGSLTSLAVYGVVLSSVRAYQEKHKARRIATRRGREALACSATDGPAL</sequence>
<keyword evidence="1" id="KW-0812">Transmembrane</keyword>
<keyword evidence="1" id="KW-1133">Transmembrane helix</keyword>
<dbReference type="EMBL" id="LJYW01000001">
    <property type="protein sequence ID" value="KPL54921.1"/>
    <property type="molecule type" value="Genomic_DNA"/>
</dbReference>
<dbReference type="PANTHER" id="PTHR40547">
    <property type="entry name" value="SLL0298 PROTEIN"/>
    <property type="match status" value="1"/>
</dbReference>
<gene>
    <name evidence="3" type="ORF">ABB55_24080</name>
</gene>
<dbReference type="PANTHER" id="PTHR40547:SF1">
    <property type="entry name" value="SLL0298 PROTEIN"/>
    <property type="match status" value="1"/>
</dbReference>
<dbReference type="RefSeq" id="WP_054361087.1">
    <property type="nucleotide sequence ID" value="NZ_LJYW01000001.1"/>
</dbReference>
<dbReference type="AlphaFoldDB" id="A0A0N8GFP8"/>
<comment type="caution">
    <text evidence="3">The sequence shown here is derived from an EMBL/GenBank/DDBJ whole genome shotgun (WGS) entry which is preliminary data.</text>
</comment>